<dbReference type="AlphaFoldDB" id="A0A218WB28"/>
<gene>
    <name evidence="1" type="ORF">CDL15_Pgr025548</name>
</gene>
<protein>
    <submittedName>
        <fullName evidence="1">Uncharacterized protein</fullName>
    </submittedName>
</protein>
<dbReference type="Proteomes" id="UP000197138">
    <property type="component" value="Unassembled WGS sequence"/>
</dbReference>
<evidence type="ECO:0000313" key="2">
    <source>
        <dbReference type="Proteomes" id="UP000197138"/>
    </source>
</evidence>
<reference evidence="2" key="1">
    <citation type="journal article" date="2017" name="Plant J.">
        <title>The pomegranate (Punica granatum L.) genome and the genomics of punicalagin biosynthesis.</title>
        <authorList>
            <person name="Qin G."/>
            <person name="Xu C."/>
            <person name="Ming R."/>
            <person name="Tang H."/>
            <person name="Guyot R."/>
            <person name="Kramer E.M."/>
            <person name="Hu Y."/>
            <person name="Yi X."/>
            <person name="Qi Y."/>
            <person name="Xu X."/>
            <person name="Gao Z."/>
            <person name="Pan H."/>
            <person name="Jian J."/>
            <person name="Tian Y."/>
            <person name="Yue Z."/>
            <person name="Xu Y."/>
        </authorList>
    </citation>
    <scope>NUCLEOTIDE SEQUENCE [LARGE SCALE GENOMIC DNA]</scope>
    <source>
        <strain evidence="2">cv. Dabenzi</strain>
    </source>
</reference>
<proteinExistence type="predicted"/>
<organism evidence="1 2">
    <name type="scientific">Punica granatum</name>
    <name type="common">Pomegranate</name>
    <dbReference type="NCBI Taxonomy" id="22663"/>
    <lineage>
        <taxon>Eukaryota</taxon>
        <taxon>Viridiplantae</taxon>
        <taxon>Streptophyta</taxon>
        <taxon>Embryophyta</taxon>
        <taxon>Tracheophyta</taxon>
        <taxon>Spermatophyta</taxon>
        <taxon>Magnoliopsida</taxon>
        <taxon>eudicotyledons</taxon>
        <taxon>Gunneridae</taxon>
        <taxon>Pentapetalae</taxon>
        <taxon>rosids</taxon>
        <taxon>malvids</taxon>
        <taxon>Myrtales</taxon>
        <taxon>Lythraceae</taxon>
        <taxon>Punica</taxon>
    </lineage>
</organism>
<sequence>MRETMKLNKKLQVPDIPEAPVTFTTGQYLEEMTGWKKRERTQPYDHEVKAPEMKKPKKMSSLEYLRCSDILAKLMKHHNGMIFNSLKVVLVVPPTSHASREGGSLHDITKSLRKTAIEHQREAARRNIENMENTSGLVDNLEAICEFEWMLTGKKFN</sequence>
<dbReference type="EMBL" id="MTKT01004810">
    <property type="protein sequence ID" value="OWM69699.1"/>
    <property type="molecule type" value="Genomic_DNA"/>
</dbReference>
<evidence type="ECO:0000313" key="1">
    <source>
        <dbReference type="EMBL" id="OWM69699.1"/>
    </source>
</evidence>
<name>A0A218WB28_PUNGR</name>
<comment type="caution">
    <text evidence="1">The sequence shown here is derived from an EMBL/GenBank/DDBJ whole genome shotgun (WGS) entry which is preliminary data.</text>
</comment>
<accession>A0A218WB28</accession>